<comment type="similarity">
    <text evidence="2 6">Belongs to the SURF1 family.</text>
</comment>
<dbReference type="InterPro" id="IPR002994">
    <property type="entry name" value="Surf1/Shy1"/>
</dbReference>
<dbReference type="AlphaFoldDB" id="A0AA41UF23"/>
<feature type="region of interest" description="Disordered" evidence="7">
    <location>
        <begin position="246"/>
        <end position="280"/>
    </location>
</feature>
<comment type="subcellular location">
    <subcellularLocation>
        <location evidence="6">Cell membrane</location>
        <topology evidence="6">Multi-pass membrane protein</topology>
    </subcellularLocation>
    <subcellularLocation>
        <location evidence="1">Membrane</location>
    </subcellularLocation>
</comment>
<evidence type="ECO:0000256" key="7">
    <source>
        <dbReference type="SAM" id="MobiDB-lite"/>
    </source>
</evidence>
<protein>
    <recommendedName>
        <fullName evidence="6">SURF1-like protein</fullName>
    </recommendedName>
</protein>
<evidence type="ECO:0000256" key="2">
    <source>
        <dbReference type="ARBA" id="ARBA00007165"/>
    </source>
</evidence>
<keyword evidence="9" id="KW-1185">Reference proteome</keyword>
<dbReference type="PROSITE" id="PS50895">
    <property type="entry name" value="SURF1"/>
    <property type="match status" value="1"/>
</dbReference>
<evidence type="ECO:0000313" key="8">
    <source>
        <dbReference type="EMBL" id="MCI4657652.1"/>
    </source>
</evidence>
<dbReference type="Pfam" id="PF02104">
    <property type="entry name" value="SURF1"/>
    <property type="match status" value="1"/>
</dbReference>
<dbReference type="RefSeq" id="WP_243011488.1">
    <property type="nucleotide sequence ID" value="NZ_JALGAR010000001.1"/>
</dbReference>
<dbReference type="PROSITE" id="PS51257">
    <property type="entry name" value="PROKAR_LIPOPROTEIN"/>
    <property type="match status" value="1"/>
</dbReference>
<proteinExistence type="inferred from homology"/>
<evidence type="ECO:0000256" key="4">
    <source>
        <dbReference type="ARBA" id="ARBA00022989"/>
    </source>
</evidence>
<dbReference type="Proteomes" id="UP001165341">
    <property type="component" value="Unassembled WGS sequence"/>
</dbReference>
<organism evidence="8 9">
    <name type="scientific">Cryobacterium zhongshanensis</name>
    <dbReference type="NCBI Taxonomy" id="2928153"/>
    <lineage>
        <taxon>Bacteria</taxon>
        <taxon>Bacillati</taxon>
        <taxon>Actinomycetota</taxon>
        <taxon>Actinomycetes</taxon>
        <taxon>Micrococcales</taxon>
        <taxon>Microbacteriaceae</taxon>
        <taxon>Cryobacterium</taxon>
    </lineage>
</organism>
<keyword evidence="6" id="KW-1003">Cell membrane</keyword>
<evidence type="ECO:0000256" key="5">
    <source>
        <dbReference type="ARBA" id="ARBA00023136"/>
    </source>
</evidence>
<keyword evidence="4 6" id="KW-1133">Transmembrane helix</keyword>
<feature type="transmembrane region" description="Helical" evidence="6">
    <location>
        <begin position="12"/>
        <end position="35"/>
    </location>
</feature>
<gene>
    <name evidence="8" type="ORF">MQH31_07495</name>
</gene>
<evidence type="ECO:0000256" key="1">
    <source>
        <dbReference type="ARBA" id="ARBA00004370"/>
    </source>
</evidence>
<evidence type="ECO:0000256" key="6">
    <source>
        <dbReference type="RuleBase" id="RU363076"/>
    </source>
</evidence>
<name>A0AA41UF23_9MICO</name>
<reference evidence="8" key="1">
    <citation type="submission" date="2022-03" db="EMBL/GenBank/DDBJ databases">
        <title>Cryobacterium sp. nov. strain ZS14-85, isolated from Antarctic soil.</title>
        <authorList>
            <person name="Li J."/>
            <person name="Niu G."/>
        </authorList>
    </citation>
    <scope>NUCLEOTIDE SEQUENCE</scope>
    <source>
        <strain evidence="8">ZS14-85</strain>
    </source>
</reference>
<feature type="transmembrane region" description="Helical" evidence="6">
    <location>
        <begin position="217"/>
        <end position="236"/>
    </location>
</feature>
<feature type="compositionally biased region" description="Acidic residues" evidence="7">
    <location>
        <begin position="270"/>
        <end position="280"/>
    </location>
</feature>
<feature type="compositionally biased region" description="Basic and acidic residues" evidence="7">
    <location>
        <begin position="250"/>
        <end position="269"/>
    </location>
</feature>
<keyword evidence="5 6" id="KW-0472">Membrane</keyword>
<keyword evidence="3 6" id="KW-0812">Transmembrane</keyword>
<sequence length="280" mass="30456">MIGWKFAFSRRWAGYLVLTIIFGAACAGLGMWQFARRNEALVEINKVDANYDHTPVSLTEALPTLDSFAESQKWLPVTMTGTYLIADELIVRNRPMNVHPGFEVLTPLLLADGTVFVVDRGWVPTGETADAPGPVPAAPSGEVTVIARLKAGEPTLPGRTASGNQIATIHLADVAERVGAPTYTGAYGLMASEDPAPATRPAGVTRPVADEGSHLSYAFQWMLFALLGFIGLGWAVRQEFRNLNADDPEERTRAEERARRIAARPRTDAEVEDDLIDSTH</sequence>
<dbReference type="CDD" id="cd06662">
    <property type="entry name" value="SURF1"/>
    <property type="match status" value="1"/>
</dbReference>
<dbReference type="InterPro" id="IPR045214">
    <property type="entry name" value="Surf1/Surf4"/>
</dbReference>
<evidence type="ECO:0000313" key="9">
    <source>
        <dbReference type="Proteomes" id="UP001165341"/>
    </source>
</evidence>
<accession>A0AA41UF23</accession>
<dbReference type="PANTHER" id="PTHR23427">
    <property type="entry name" value="SURFEIT LOCUS PROTEIN"/>
    <property type="match status" value="1"/>
</dbReference>
<dbReference type="EMBL" id="JALGAR010000001">
    <property type="protein sequence ID" value="MCI4657652.1"/>
    <property type="molecule type" value="Genomic_DNA"/>
</dbReference>
<dbReference type="GO" id="GO:0005886">
    <property type="term" value="C:plasma membrane"/>
    <property type="evidence" value="ECO:0007669"/>
    <property type="project" value="UniProtKB-SubCell"/>
</dbReference>
<dbReference type="PANTHER" id="PTHR23427:SF2">
    <property type="entry name" value="SURFEIT LOCUS PROTEIN 1"/>
    <property type="match status" value="1"/>
</dbReference>
<evidence type="ECO:0000256" key="3">
    <source>
        <dbReference type="ARBA" id="ARBA00022692"/>
    </source>
</evidence>
<comment type="caution">
    <text evidence="8">The sequence shown here is derived from an EMBL/GenBank/DDBJ whole genome shotgun (WGS) entry which is preliminary data.</text>
</comment>